<evidence type="ECO:0000256" key="2">
    <source>
        <dbReference type="ARBA" id="ARBA00022450"/>
    </source>
</evidence>
<dbReference type="SUPFAM" id="SSF47336">
    <property type="entry name" value="ACP-like"/>
    <property type="match status" value="1"/>
</dbReference>
<dbReference type="PROSITE" id="PS00012">
    <property type="entry name" value="PHOSPHOPANTETHEINE"/>
    <property type="match status" value="1"/>
</dbReference>
<dbReference type="PANTHER" id="PTHR45527:SF1">
    <property type="entry name" value="FATTY ACID SYNTHASE"/>
    <property type="match status" value="1"/>
</dbReference>
<dbReference type="Pfam" id="PF00550">
    <property type="entry name" value="PP-binding"/>
    <property type="match status" value="1"/>
</dbReference>
<organism evidence="5 6">
    <name type="scientific">Streptomyces coacervatus</name>
    <dbReference type="NCBI Taxonomy" id="647381"/>
    <lineage>
        <taxon>Bacteria</taxon>
        <taxon>Bacillati</taxon>
        <taxon>Actinomycetota</taxon>
        <taxon>Actinomycetes</taxon>
        <taxon>Kitasatosporales</taxon>
        <taxon>Streptomycetaceae</taxon>
        <taxon>Streptomyces</taxon>
    </lineage>
</organism>
<keyword evidence="2" id="KW-0596">Phosphopantetheine</keyword>
<dbReference type="PROSITE" id="PS50075">
    <property type="entry name" value="CARRIER"/>
    <property type="match status" value="1"/>
</dbReference>
<dbReference type="Pfam" id="PF00668">
    <property type="entry name" value="Condensation"/>
    <property type="match status" value="1"/>
</dbReference>
<gene>
    <name evidence="5" type="ORF">GCM10022403_072180</name>
</gene>
<dbReference type="InterPro" id="IPR006162">
    <property type="entry name" value="Ppantetheine_attach_site"/>
</dbReference>
<keyword evidence="6" id="KW-1185">Reference proteome</keyword>
<dbReference type="InterPro" id="IPR023213">
    <property type="entry name" value="CAT-like_dom_sf"/>
</dbReference>
<evidence type="ECO:0000256" key="3">
    <source>
        <dbReference type="ARBA" id="ARBA00022553"/>
    </source>
</evidence>
<dbReference type="Proteomes" id="UP001501009">
    <property type="component" value="Unassembled WGS sequence"/>
</dbReference>
<dbReference type="Gene3D" id="3.30.559.10">
    <property type="entry name" value="Chloramphenicol acetyltransferase-like domain"/>
    <property type="match status" value="1"/>
</dbReference>
<dbReference type="SMART" id="SM00823">
    <property type="entry name" value="PKS_PP"/>
    <property type="match status" value="1"/>
</dbReference>
<evidence type="ECO:0000313" key="6">
    <source>
        <dbReference type="Proteomes" id="UP001501009"/>
    </source>
</evidence>
<evidence type="ECO:0000259" key="4">
    <source>
        <dbReference type="PROSITE" id="PS50075"/>
    </source>
</evidence>
<feature type="domain" description="Carrier" evidence="4">
    <location>
        <begin position="4"/>
        <end position="78"/>
    </location>
</feature>
<proteinExistence type="predicted"/>
<protein>
    <recommendedName>
        <fullName evidence="4">Carrier domain-containing protein</fullName>
    </recommendedName>
</protein>
<evidence type="ECO:0000313" key="5">
    <source>
        <dbReference type="EMBL" id="GAA3828480.1"/>
    </source>
</evidence>
<dbReference type="InterPro" id="IPR020806">
    <property type="entry name" value="PKS_PP-bd"/>
</dbReference>
<keyword evidence="3" id="KW-0597">Phosphoprotein</keyword>
<dbReference type="SUPFAM" id="SSF52777">
    <property type="entry name" value="CoA-dependent acyltransferases"/>
    <property type="match status" value="2"/>
</dbReference>
<evidence type="ECO:0000256" key="1">
    <source>
        <dbReference type="ARBA" id="ARBA00001957"/>
    </source>
</evidence>
<dbReference type="PANTHER" id="PTHR45527">
    <property type="entry name" value="NONRIBOSOMAL PEPTIDE SYNTHETASE"/>
    <property type="match status" value="1"/>
</dbReference>
<name>A0ABP7IX91_9ACTN</name>
<dbReference type="InterPro" id="IPR001242">
    <property type="entry name" value="Condensation_dom"/>
</dbReference>
<dbReference type="Gene3D" id="3.30.559.30">
    <property type="entry name" value="Nonribosomal peptide synthetase, condensation domain"/>
    <property type="match status" value="1"/>
</dbReference>
<accession>A0ABP7IX91</accession>
<dbReference type="InterPro" id="IPR036736">
    <property type="entry name" value="ACP-like_sf"/>
</dbReference>
<comment type="caution">
    <text evidence="5">The sequence shown here is derived from an EMBL/GenBank/DDBJ whole genome shotgun (WGS) entry which is preliminary data.</text>
</comment>
<dbReference type="Gene3D" id="1.10.1200.10">
    <property type="entry name" value="ACP-like"/>
    <property type="match status" value="1"/>
</dbReference>
<sequence>MEQPTTSDPVTLLTGIISEQLGGQEVGPDDDFYALGGDSLIALRVVMTVQEHGIAMTLKDLLFHPTVSELADHLATLAPVQPTAAQASEAEPGSLLDAGDIALVPDGVAAALPASALQVGIIYLCETSGDPELYHSMIGWETVAPFDERLFREALSELCDRHAALRTSFDLGTYAESVQLQWEKVEPPLTVERIGDDNPTKGQDTIRRWSREGLTLPIDWSRAPLFRCHVVAQPDTFHVAIVCHHAIVDGWSYGRLIVDLLELYAAKLRGESAALPQPPALGEHDFIVAERELLATPEAAAFWHQQANIEPLLFARGQFHGAANAVANIDFTVDDTVLDGMRATARNTGTSLKSLALAAHARALSAWTGRDEIVTGVVVNTRPERPGADLMVGLYLNTVPLRLAGLDAPLPELGRRAHELERDAAPFRALPLAQIESRLGRPPFDVTFNFMNFHVYQDLDDTRDLKTRAWWVRGKPSFPFRVDFEVDGAEAGSRVSVAYDPELLDEARVRAYADHFEAALTAASGDTA</sequence>
<dbReference type="RefSeq" id="WP_275776323.1">
    <property type="nucleotide sequence ID" value="NZ_BAABDE010000028.1"/>
</dbReference>
<dbReference type="InterPro" id="IPR009081">
    <property type="entry name" value="PP-bd_ACP"/>
</dbReference>
<reference evidence="6" key="1">
    <citation type="journal article" date="2019" name="Int. J. Syst. Evol. Microbiol.">
        <title>The Global Catalogue of Microorganisms (GCM) 10K type strain sequencing project: providing services to taxonomists for standard genome sequencing and annotation.</title>
        <authorList>
            <consortium name="The Broad Institute Genomics Platform"/>
            <consortium name="The Broad Institute Genome Sequencing Center for Infectious Disease"/>
            <person name="Wu L."/>
            <person name="Ma J."/>
        </authorList>
    </citation>
    <scope>NUCLEOTIDE SEQUENCE [LARGE SCALE GENOMIC DNA]</scope>
    <source>
        <strain evidence="6">JCM 17138</strain>
    </source>
</reference>
<dbReference type="EMBL" id="BAABDE010000028">
    <property type="protein sequence ID" value="GAA3828480.1"/>
    <property type="molecule type" value="Genomic_DNA"/>
</dbReference>
<comment type="cofactor">
    <cofactor evidence="1">
        <name>pantetheine 4'-phosphate</name>
        <dbReference type="ChEBI" id="CHEBI:47942"/>
    </cofactor>
</comment>